<proteinExistence type="inferred from homology"/>
<evidence type="ECO:0000256" key="1">
    <source>
        <dbReference type="ARBA" id="ARBA00004141"/>
    </source>
</evidence>
<gene>
    <name evidence="7" type="ORF">EJC49_11735</name>
</gene>
<feature type="transmembrane region" description="Helical" evidence="6">
    <location>
        <begin position="106"/>
        <end position="130"/>
    </location>
</feature>
<dbReference type="InterPro" id="IPR026036">
    <property type="entry name" value="PucC"/>
</dbReference>
<dbReference type="InterPro" id="IPR004896">
    <property type="entry name" value="PucC-rel"/>
</dbReference>
<name>A0A429YXS2_9HYPH</name>
<dbReference type="Gene3D" id="1.20.1250.20">
    <property type="entry name" value="MFS general substrate transporter like domains"/>
    <property type="match status" value="2"/>
</dbReference>
<comment type="similarity">
    <text evidence="2">Belongs to the PucC family.</text>
</comment>
<feature type="transmembrane region" description="Helical" evidence="6">
    <location>
        <begin position="174"/>
        <end position="194"/>
    </location>
</feature>
<feature type="transmembrane region" description="Helical" evidence="6">
    <location>
        <begin position="142"/>
        <end position="162"/>
    </location>
</feature>
<reference evidence="7 8" key="1">
    <citation type="submission" date="2018-12" db="EMBL/GenBank/DDBJ databases">
        <title>Mesorhizobium carbonis sp. nov., isolated from coal mine water.</title>
        <authorList>
            <person name="Xin W."/>
            <person name="Xu Z."/>
            <person name="Xiang F."/>
            <person name="Zhang J."/>
            <person name="Xi L."/>
            <person name="Liu J."/>
        </authorList>
    </citation>
    <scope>NUCLEOTIDE SEQUENCE [LARGE SCALE GENOMIC DNA]</scope>
    <source>
        <strain evidence="7 8">B2.3</strain>
    </source>
</reference>
<dbReference type="OrthoDB" id="5800821at2"/>
<dbReference type="Pfam" id="PF03209">
    <property type="entry name" value="PUCC"/>
    <property type="match status" value="1"/>
</dbReference>
<dbReference type="GO" id="GO:0016020">
    <property type="term" value="C:membrane"/>
    <property type="evidence" value="ECO:0007669"/>
    <property type="project" value="UniProtKB-SubCell"/>
</dbReference>
<comment type="caution">
    <text evidence="7">The sequence shown here is derived from an EMBL/GenBank/DDBJ whole genome shotgun (WGS) entry which is preliminary data.</text>
</comment>
<dbReference type="SUPFAM" id="SSF103473">
    <property type="entry name" value="MFS general substrate transporter"/>
    <property type="match status" value="1"/>
</dbReference>
<evidence type="ECO:0000256" key="2">
    <source>
        <dbReference type="ARBA" id="ARBA00008412"/>
    </source>
</evidence>
<evidence type="ECO:0000256" key="6">
    <source>
        <dbReference type="SAM" id="Phobius"/>
    </source>
</evidence>
<dbReference type="PANTHER" id="PTHR23538">
    <property type="entry name" value="44.5 KD BACTERIOCHLOROPHYLL SYNTHASE SUBUNIT"/>
    <property type="match status" value="1"/>
</dbReference>
<feature type="transmembrane region" description="Helical" evidence="6">
    <location>
        <begin position="296"/>
        <end position="319"/>
    </location>
</feature>
<evidence type="ECO:0000313" key="8">
    <source>
        <dbReference type="Proteomes" id="UP000278398"/>
    </source>
</evidence>
<dbReference type="Proteomes" id="UP000278398">
    <property type="component" value="Unassembled WGS sequence"/>
</dbReference>
<sequence>MRETLGWGGIVRLGLVQVALGAIVVLTTSTLNRVMVVELALAATIPGALVGLHYAVQILRPVWGHRSDRGRRRTPWILGGIATLGLGAVLASIAVALVAQSFAAGLALSVLAFLLIGVGVGAAGTSLLALLATSVPSGRRPAAATIVWLMMIAGMAVTAILAGSQLDPYSAERLIAVTSGVAILALTLAAAALWRVENSLVALAATVDATAPVPFRVSLADAWADPQARIFTLFVFVSMLAYSAQDLILEPFAGLVFGMSPGETTKLSGLQHGGVFAGMVLTGAAGTLLSRRFPGVLRSFTIVGCVGSALMISGLVFAASAPLDWPLVPNVVALGFANGVFAVAAIGSMMALAGAAGPRRTGMRMGLWGAAQAIAFGLGGFVGTVAVDLARLATENVALAYATVFVLEAAAFLAAALLAARVAAARPVHQPEMVPAQ</sequence>
<organism evidence="7 8">
    <name type="scientific">Aquibium carbonis</name>
    <dbReference type="NCBI Taxonomy" id="2495581"/>
    <lineage>
        <taxon>Bacteria</taxon>
        <taxon>Pseudomonadati</taxon>
        <taxon>Pseudomonadota</taxon>
        <taxon>Alphaproteobacteria</taxon>
        <taxon>Hyphomicrobiales</taxon>
        <taxon>Phyllobacteriaceae</taxon>
        <taxon>Aquibium</taxon>
    </lineage>
</organism>
<keyword evidence="8" id="KW-1185">Reference proteome</keyword>
<accession>A0A429YXS2</accession>
<dbReference type="PIRSF" id="PIRSF016565">
    <property type="entry name" value="PucC"/>
    <property type="match status" value="1"/>
</dbReference>
<keyword evidence="3 6" id="KW-0812">Transmembrane</keyword>
<feature type="transmembrane region" description="Helical" evidence="6">
    <location>
        <begin position="399"/>
        <end position="420"/>
    </location>
</feature>
<evidence type="ECO:0000256" key="5">
    <source>
        <dbReference type="ARBA" id="ARBA00023136"/>
    </source>
</evidence>
<evidence type="ECO:0000256" key="4">
    <source>
        <dbReference type="ARBA" id="ARBA00022989"/>
    </source>
</evidence>
<dbReference type="InterPro" id="IPR036259">
    <property type="entry name" value="MFS_trans_sf"/>
</dbReference>
<dbReference type="EMBL" id="RWKW01000040">
    <property type="protein sequence ID" value="RST86232.1"/>
    <property type="molecule type" value="Genomic_DNA"/>
</dbReference>
<protein>
    <submittedName>
        <fullName evidence="7">MFS transporter</fullName>
    </submittedName>
</protein>
<evidence type="ECO:0000256" key="3">
    <source>
        <dbReference type="ARBA" id="ARBA00022692"/>
    </source>
</evidence>
<feature type="transmembrane region" description="Helical" evidence="6">
    <location>
        <begin position="34"/>
        <end position="56"/>
    </location>
</feature>
<feature type="transmembrane region" description="Helical" evidence="6">
    <location>
        <begin position="6"/>
        <end position="27"/>
    </location>
</feature>
<keyword evidence="4 6" id="KW-1133">Transmembrane helix</keyword>
<feature type="transmembrane region" description="Helical" evidence="6">
    <location>
        <begin position="331"/>
        <end position="353"/>
    </location>
</feature>
<keyword evidence="5 6" id="KW-0472">Membrane</keyword>
<feature type="transmembrane region" description="Helical" evidence="6">
    <location>
        <begin position="76"/>
        <end position="99"/>
    </location>
</feature>
<evidence type="ECO:0000313" key="7">
    <source>
        <dbReference type="EMBL" id="RST86232.1"/>
    </source>
</evidence>
<comment type="subcellular location">
    <subcellularLocation>
        <location evidence="1">Membrane</location>
        <topology evidence="1">Multi-pass membrane protein</topology>
    </subcellularLocation>
</comment>
<feature type="transmembrane region" description="Helical" evidence="6">
    <location>
        <begin position="365"/>
        <end position="387"/>
    </location>
</feature>
<feature type="transmembrane region" description="Helical" evidence="6">
    <location>
        <begin position="231"/>
        <end position="249"/>
    </location>
</feature>
<feature type="transmembrane region" description="Helical" evidence="6">
    <location>
        <begin position="269"/>
        <end position="289"/>
    </location>
</feature>
<dbReference type="PANTHER" id="PTHR23538:SF1">
    <property type="entry name" value="44.5 KD BACTERIOCHLOROPHYLL SYNTHASE SUBUNIT"/>
    <property type="match status" value="1"/>
</dbReference>
<dbReference type="AlphaFoldDB" id="A0A429YXS2"/>
<dbReference type="RefSeq" id="WP_126700119.1">
    <property type="nucleotide sequence ID" value="NZ_RWKW01000040.1"/>
</dbReference>
<dbReference type="CDD" id="cd06176">
    <property type="entry name" value="MFS_BCD_PucC-like"/>
    <property type="match status" value="1"/>
</dbReference>